<dbReference type="Proteomes" id="UP000218238">
    <property type="component" value="Unassembled WGS sequence"/>
</dbReference>
<name>A0A2A2TA45_9CYAN</name>
<sequence length="62" mass="7094">MKQKKQFTAIAQREDDWYVALCPELDIASQGKTIEEARDNLVEAVELFFETASASEIKKFLV</sequence>
<dbReference type="PANTHER" id="PTHR34504:SF2">
    <property type="entry name" value="UPF0150 PROTEIN SSL0259"/>
    <property type="match status" value="1"/>
</dbReference>
<comment type="caution">
    <text evidence="1">The sequence shown here is derived from an EMBL/GenBank/DDBJ whole genome shotgun (WGS) entry which is preliminary data.</text>
</comment>
<organism evidence="1 2">
    <name type="scientific">Brunnivagina elsteri CCALA 953</name>
    <dbReference type="NCBI Taxonomy" id="987040"/>
    <lineage>
        <taxon>Bacteria</taxon>
        <taxon>Bacillati</taxon>
        <taxon>Cyanobacteriota</taxon>
        <taxon>Cyanophyceae</taxon>
        <taxon>Nostocales</taxon>
        <taxon>Calotrichaceae</taxon>
        <taxon>Brunnivagina</taxon>
    </lineage>
</organism>
<proteinExistence type="predicted"/>
<dbReference type="PANTHER" id="PTHR34504">
    <property type="entry name" value="ANTITOXIN HICB"/>
    <property type="match status" value="1"/>
</dbReference>
<reference evidence="1 2" key="1">
    <citation type="submission" date="2017-08" db="EMBL/GenBank/DDBJ databases">
        <title>Draft genome sequence of filamentous cyanobacterium Calothrix elsteri CCALA 953.</title>
        <authorList>
            <person name="Gagunashvili A.N."/>
            <person name="Elster J."/>
            <person name="Andresson O.S."/>
        </authorList>
    </citation>
    <scope>NUCLEOTIDE SEQUENCE [LARGE SCALE GENOMIC DNA]</scope>
    <source>
        <strain evidence="1 2">CCALA 953</strain>
    </source>
</reference>
<evidence type="ECO:0000313" key="2">
    <source>
        <dbReference type="Proteomes" id="UP000218238"/>
    </source>
</evidence>
<accession>A0A2A2TA45</accession>
<dbReference type="SUPFAM" id="SSF143100">
    <property type="entry name" value="TTHA1013/TTHA0281-like"/>
    <property type="match status" value="1"/>
</dbReference>
<dbReference type="OrthoDB" id="573854at2"/>
<dbReference type="RefSeq" id="WP_095724953.1">
    <property type="nucleotide sequence ID" value="NZ_NTFS01000622.1"/>
</dbReference>
<dbReference type="Gene3D" id="3.30.160.250">
    <property type="match status" value="1"/>
</dbReference>
<dbReference type="InterPro" id="IPR035069">
    <property type="entry name" value="TTHA1013/TTHA0281-like"/>
</dbReference>
<keyword evidence="2" id="KW-1185">Reference proteome</keyword>
<protein>
    <submittedName>
        <fullName evidence="1">HicB family protein</fullName>
    </submittedName>
</protein>
<dbReference type="AlphaFoldDB" id="A0A2A2TA45"/>
<gene>
    <name evidence="1" type="ORF">CK510_29190</name>
</gene>
<dbReference type="EMBL" id="NTFS01000622">
    <property type="protein sequence ID" value="PAX46602.1"/>
    <property type="molecule type" value="Genomic_DNA"/>
</dbReference>
<dbReference type="InterPro" id="IPR051404">
    <property type="entry name" value="TA_system_antitoxin"/>
</dbReference>
<evidence type="ECO:0000313" key="1">
    <source>
        <dbReference type="EMBL" id="PAX46602.1"/>
    </source>
</evidence>